<gene>
    <name evidence="1" type="ORF">HINF_LOCUS6569</name>
</gene>
<reference evidence="1 2" key="1">
    <citation type="submission" date="2024-07" db="EMBL/GenBank/DDBJ databases">
        <authorList>
            <person name="Akdeniz Z."/>
        </authorList>
    </citation>
    <scope>NUCLEOTIDE SEQUENCE [LARGE SCALE GENOMIC DNA]</scope>
</reference>
<accession>A0ABP1H4G4</accession>
<comment type="caution">
    <text evidence="1">The sequence shown here is derived from an EMBL/GenBank/DDBJ whole genome shotgun (WGS) entry which is preliminary data.</text>
</comment>
<sequence>MLDCERMNGTITFQKITMSYSDSTIHTGSIRIFLEPTFAKIAILPDSLFIQCLYRFDVMSNYIFASTYIQNPFIDVADNVYSSAISPLFGETTFNMNIISRSGFIMNQYV</sequence>
<protein>
    <submittedName>
        <fullName evidence="1">Hypothetical_protein</fullName>
    </submittedName>
</protein>
<dbReference type="Proteomes" id="UP001642409">
    <property type="component" value="Unassembled WGS sequence"/>
</dbReference>
<evidence type="ECO:0000313" key="1">
    <source>
        <dbReference type="EMBL" id="CAL5981265.1"/>
    </source>
</evidence>
<organism evidence="1 2">
    <name type="scientific">Hexamita inflata</name>
    <dbReference type="NCBI Taxonomy" id="28002"/>
    <lineage>
        <taxon>Eukaryota</taxon>
        <taxon>Metamonada</taxon>
        <taxon>Diplomonadida</taxon>
        <taxon>Hexamitidae</taxon>
        <taxon>Hexamitinae</taxon>
        <taxon>Hexamita</taxon>
    </lineage>
</organism>
<proteinExistence type="predicted"/>
<evidence type="ECO:0000313" key="2">
    <source>
        <dbReference type="Proteomes" id="UP001642409"/>
    </source>
</evidence>
<name>A0ABP1H4G4_9EUKA</name>
<keyword evidence="2" id="KW-1185">Reference proteome</keyword>
<dbReference type="EMBL" id="CAXDID020000013">
    <property type="protein sequence ID" value="CAL5981265.1"/>
    <property type="molecule type" value="Genomic_DNA"/>
</dbReference>